<evidence type="ECO:0000313" key="3">
    <source>
        <dbReference type="Proteomes" id="UP000824890"/>
    </source>
</evidence>
<gene>
    <name evidence="2" type="ORF">HID58_042905</name>
</gene>
<sequence length="74" mass="8638">MKLLLIYKIGNLPIGVVFPSGLAFSLFPILFISSSTHYRCRRHSPYGRKLHPLFRWSRRDRFEELAPLPTPPTK</sequence>
<comment type="caution">
    <text evidence="2">The sequence shown here is derived from an EMBL/GenBank/DDBJ whole genome shotgun (WGS) entry which is preliminary data.</text>
</comment>
<protein>
    <submittedName>
        <fullName evidence="2">Uncharacterized protein</fullName>
    </submittedName>
</protein>
<keyword evidence="1" id="KW-1133">Transmembrane helix</keyword>
<keyword evidence="1" id="KW-0812">Transmembrane</keyword>
<reference evidence="2 3" key="1">
    <citation type="submission" date="2021-05" db="EMBL/GenBank/DDBJ databases">
        <title>Genome Assembly of Synthetic Allotetraploid Brassica napus Reveals Homoeologous Exchanges between Subgenomes.</title>
        <authorList>
            <person name="Davis J.T."/>
        </authorList>
    </citation>
    <scope>NUCLEOTIDE SEQUENCE [LARGE SCALE GENOMIC DNA]</scope>
    <source>
        <strain evidence="3">cv. Da-Ae</strain>
        <tissue evidence="2">Seedling</tissue>
    </source>
</reference>
<feature type="transmembrane region" description="Helical" evidence="1">
    <location>
        <begin position="12"/>
        <end position="32"/>
    </location>
</feature>
<dbReference type="Proteomes" id="UP000824890">
    <property type="component" value="Unassembled WGS sequence"/>
</dbReference>
<keyword evidence="3" id="KW-1185">Reference proteome</keyword>
<dbReference type="EMBL" id="JAGKQM010000011">
    <property type="protein sequence ID" value="KAH0903402.1"/>
    <property type="molecule type" value="Genomic_DNA"/>
</dbReference>
<keyword evidence="1" id="KW-0472">Membrane</keyword>
<organism evidence="2 3">
    <name type="scientific">Brassica napus</name>
    <name type="common">Rape</name>
    <dbReference type="NCBI Taxonomy" id="3708"/>
    <lineage>
        <taxon>Eukaryota</taxon>
        <taxon>Viridiplantae</taxon>
        <taxon>Streptophyta</taxon>
        <taxon>Embryophyta</taxon>
        <taxon>Tracheophyta</taxon>
        <taxon>Spermatophyta</taxon>
        <taxon>Magnoliopsida</taxon>
        <taxon>eudicotyledons</taxon>
        <taxon>Gunneridae</taxon>
        <taxon>Pentapetalae</taxon>
        <taxon>rosids</taxon>
        <taxon>malvids</taxon>
        <taxon>Brassicales</taxon>
        <taxon>Brassicaceae</taxon>
        <taxon>Brassiceae</taxon>
        <taxon>Brassica</taxon>
    </lineage>
</organism>
<name>A0ABQ8BF04_BRANA</name>
<evidence type="ECO:0000256" key="1">
    <source>
        <dbReference type="SAM" id="Phobius"/>
    </source>
</evidence>
<proteinExistence type="predicted"/>
<evidence type="ECO:0000313" key="2">
    <source>
        <dbReference type="EMBL" id="KAH0903402.1"/>
    </source>
</evidence>
<accession>A0ABQ8BF04</accession>